<proteinExistence type="inferred from homology"/>
<dbReference type="PANTHER" id="PTHR47235:SF1">
    <property type="entry name" value="BLR6548 PROTEIN"/>
    <property type="match status" value="1"/>
</dbReference>
<dbReference type="EMBL" id="BSOW01000050">
    <property type="protein sequence ID" value="GLR91547.1"/>
    <property type="molecule type" value="Genomic_DNA"/>
</dbReference>
<dbReference type="RefSeq" id="WP_284275021.1">
    <property type="nucleotide sequence ID" value="NZ_BSOW01000050.1"/>
</dbReference>
<evidence type="ECO:0000256" key="3">
    <source>
        <dbReference type="SAM" id="MobiDB-lite"/>
    </source>
</evidence>
<accession>A0ABQ6BH66</accession>
<comment type="similarity">
    <text evidence="1">Belongs to the leucine-binding protein family.</text>
</comment>
<feature type="compositionally biased region" description="Polar residues" evidence="3">
    <location>
        <begin position="1"/>
        <end position="13"/>
    </location>
</feature>
<dbReference type="PANTHER" id="PTHR47235">
    <property type="entry name" value="BLR6548 PROTEIN"/>
    <property type="match status" value="1"/>
</dbReference>
<gene>
    <name evidence="5" type="ORF">GCM10007857_82650</name>
</gene>
<keyword evidence="2" id="KW-0732">Signal</keyword>
<evidence type="ECO:0000256" key="1">
    <source>
        <dbReference type="ARBA" id="ARBA00010062"/>
    </source>
</evidence>
<dbReference type="Gene3D" id="3.40.50.2300">
    <property type="match status" value="2"/>
</dbReference>
<name>A0ABQ6BH66_9BRAD</name>
<sequence length="548" mass="60210">MSEQAMRTANGFGTNQGGSEGRTGAQWPICAVAWSATTELTPLRSRDPAFNAWIGSLPFLPALCSGSGGQVGRSDRPAWRAHHGHPRAERAGECDPACPFEIRAASWDASRWAAPLVTALANIVPGCVREIKDRRKDQMMASWRWAIHQFEILLLAIALLWVDGTSIAQAQGNYGPGVSDVEIKIGQTMPYSGPVSALSVFGKSEAAYFKMINERGGINGRRITFISLDDNYSPAKTMEQTRRLVEQDNVLAIMGSLGTATNAAIQKYLNSNHVPHLFIQTVASRWNDPDHFPWTMSLIYPARSEAAFAARYIMQANPYAHIAVLYQNDDFGRDYVAGLVEGLGPQARSRLVAKASYEVTDPTIDSQIVLLRSSGADTIFIAATPRSTAQALRKVSEIDWHPTRFVSQASSSVTDVLAAVGLEKSEGVMTTTSFKSVGDPQWSNDPDYLAWLDFMRAYYPGGDINDKFAFLGYSNAALFAEVLRRCGDDLTRENLLAVATHLQGVHLPALLPGITLSTSPTDYIPIKQIRLQRFDGHRWVLLPDFDEK</sequence>
<evidence type="ECO:0000256" key="2">
    <source>
        <dbReference type="ARBA" id="ARBA00022729"/>
    </source>
</evidence>
<dbReference type="CDD" id="cd06343">
    <property type="entry name" value="PBP1_ABC_ligand_binding-like"/>
    <property type="match status" value="1"/>
</dbReference>
<evidence type="ECO:0000313" key="5">
    <source>
        <dbReference type="EMBL" id="GLR91547.1"/>
    </source>
</evidence>
<organism evidence="5 6">
    <name type="scientific">Bradyrhizobium iriomotense</name>
    <dbReference type="NCBI Taxonomy" id="441950"/>
    <lineage>
        <taxon>Bacteria</taxon>
        <taxon>Pseudomonadati</taxon>
        <taxon>Pseudomonadota</taxon>
        <taxon>Alphaproteobacteria</taxon>
        <taxon>Hyphomicrobiales</taxon>
        <taxon>Nitrobacteraceae</taxon>
        <taxon>Bradyrhizobium</taxon>
    </lineage>
</organism>
<dbReference type="SUPFAM" id="SSF53822">
    <property type="entry name" value="Periplasmic binding protein-like I"/>
    <property type="match status" value="1"/>
</dbReference>
<dbReference type="Pfam" id="PF13458">
    <property type="entry name" value="Peripla_BP_6"/>
    <property type="match status" value="1"/>
</dbReference>
<protein>
    <recommendedName>
        <fullName evidence="4">Leucine-binding protein domain-containing protein</fullName>
    </recommendedName>
</protein>
<dbReference type="Proteomes" id="UP001156905">
    <property type="component" value="Unassembled WGS sequence"/>
</dbReference>
<keyword evidence="6" id="KW-1185">Reference proteome</keyword>
<dbReference type="InterPro" id="IPR028081">
    <property type="entry name" value="Leu-bd"/>
</dbReference>
<comment type="caution">
    <text evidence="5">The sequence shown here is derived from an EMBL/GenBank/DDBJ whole genome shotgun (WGS) entry which is preliminary data.</text>
</comment>
<evidence type="ECO:0000259" key="4">
    <source>
        <dbReference type="Pfam" id="PF13458"/>
    </source>
</evidence>
<dbReference type="InterPro" id="IPR028082">
    <property type="entry name" value="Peripla_BP_I"/>
</dbReference>
<evidence type="ECO:0000313" key="6">
    <source>
        <dbReference type="Proteomes" id="UP001156905"/>
    </source>
</evidence>
<feature type="domain" description="Leucine-binding protein" evidence="4">
    <location>
        <begin position="182"/>
        <end position="533"/>
    </location>
</feature>
<feature type="region of interest" description="Disordered" evidence="3">
    <location>
        <begin position="1"/>
        <end position="21"/>
    </location>
</feature>
<reference evidence="6" key="1">
    <citation type="journal article" date="2019" name="Int. J. Syst. Evol. Microbiol.">
        <title>The Global Catalogue of Microorganisms (GCM) 10K type strain sequencing project: providing services to taxonomists for standard genome sequencing and annotation.</title>
        <authorList>
            <consortium name="The Broad Institute Genomics Platform"/>
            <consortium name="The Broad Institute Genome Sequencing Center for Infectious Disease"/>
            <person name="Wu L."/>
            <person name="Ma J."/>
        </authorList>
    </citation>
    <scope>NUCLEOTIDE SEQUENCE [LARGE SCALE GENOMIC DNA]</scope>
    <source>
        <strain evidence="6">NBRC 102520</strain>
    </source>
</reference>